<organism evidence="18 19">
    <name type="scientific">Acorus calamus</name>
    <name type="common">Sweet flag</name>
    <dbReference type="NCBI Taxonomy" id="4465"/>
    <lineage>
        <taxon>Eukaryota</taxon>
        <taxon>Viridiplantae</taxon>
        <taxon>Streptophyta</taxon>
        <taxon>Embryophyta</taxon>
        <taxon>Tracheophyta</taxon>
        <taxon>Spermatophyta</taxon>
        <taxon>Magnoliopsida</taxon>
        <taxon>Liliopsida</taxon>
        <taxon>Acoraceae</taxon>
        <taxon>Acorus</taxon>
    </lineage>
</organism>
<evidence type="ECO:0000259" key="17">
    <source>
        <dbReference type="SMART" id="SM00768"/>
    </source>
</evidence>
<dbReference type="EC" id="3.2.1.39" evidence="4"/>
<dbReference type="GO" id="GO:0042973">
    <property type="term" value="F:glucan endo-1,3-beta-D-glucosidase activity"/>
    <property type="evidence" value="ECO:0007669"/>
    <property type="project" value="UniProtKB-EC"/>
</dbReference>
<dbReference type="GO" id="GO:0006952">
    <property type="term" value="P:defense response"/>
    <property type="evidence" value="ECO:0007669"/>
    <property type="project" value="UniProtKB-KW"/>
</dbReference>
<dbReference type="InterPro" id="IPR000490">
    <property type="entry name" value="Glyco_hydro_17"/>
</dbReference>
<evidence type="ECO:0000256" key="4">
    <source>
        <dbReference type="ARBA" id="ARBA00012780"/>
    </source>
</evidence>
<evidence type="ECO:0000313" key="18">
    <source>
        <dbReference type="EMBL" id="KAK1281541.1"/>
    </source>
</evidence>
<reference evidence="18" key="2">
    <citation type="submission" date="2023-06" db="EMBL/GenBank/DDBJ databases">
        <authorList>
            <person name="Ma L."/>
            <person name="Liu K.-W."/>
            <person name="Li Z."/>
            <person name="Hsiao Y.-Y."/>
            <person name="Qi Y."/>
            <person name="Fu T."/>
            <person name="Tang G."/>
            <person name="Zhang D."/>
            <person name="Sun W.-H."/>
            <person name="Liu D.-K."/>
            <person name="Li Y."/>
            <person name="Chen G.-Z."/>
            <person name="Liu X.-D."/>
            <person name="Liao X.-Y."/>
            <person name="Jiang Y.-T."/>
            <person name="Yu X."/>
            <person name="Hao Y."/>
            <person name="Huang J."/>
            <person name="Zhao X.-W."/>
            <person name="Ke S."/>
            <person name="Chen Y.-Y."/>
            <person name="Wu W.-L."/>
            <person name="Hsu J.-L."/>
            <person name="Lin Y.-F."/>
            <person name="Huang M.-D."/>
            <person name="Li C.-Y."/>
            <person name="Huang L."/>
            <person name="Wang Z.-W."/>
            <person name="Zhao X."/>
            <person name="Zhong W.-Y."/>
            <person name="Peng D.-H."/>
            <person name="Ahmad S."/>
            <person name="Lan S."/>
            <person name="Zhang J.-S."/>
            <person name="Tsai W.-C."/>
            <person name="Van De Peer Y."/>
            <person name="Liu Z.-J."/>
        </authorList>
    </citation>
    <scope>NUCLEOTIDE SEQUENCE</scope>
    <source>
        <strain evidence="18">CP</strain>
        <tissue evidence="18">Leaves</tissue>
    </source>
</reference>
<evidence type="ECO:0000256" key="10">
    <source>
        <dbReference type="ARBA" id="ARBA00023136"/>
    </source>
</evidence>
<dbReference type="InterPro" id="IPR017853">
    <property type="entry name" value="GH"/>
</dbReference>
<dbReference type="AlphaFoldDB" id="A0AAV9BYY3"/>
<evidence type="ECO:0000313" key="19">
    <source>
        <dbReference type="Proteomes" id="UP001180020"/>
    </source>
</evidence>
<dbReference type="InterPro" id="IPR012946">
    <property type="entry name" value="X8"/>
</dbReference>
<evidence type="ECO:0000256" key="1">
    <source>
        <dbReference type="ARBA" id="ARBA00000382"/>
    </source>
</evidence>
<dbReference type="Proteomes" id="UP001180020">
    <property type="component" value="Unassembled WGS sequence"/>
</dbReference>
<dbReference type="InterPro" id="IPR044965">
    <property type="entry name" value="Glyco_hydro_17_plant"/>
</dbReference>
<keyword evidence="5" id="KW-1003">Cell membrane</keyword>
<dbReference type="FunFam" id="1.20.58.1040:FF:000001">
    <property type="entry name" value="Glucan endo-1,3-beta-glucosidase 4"/>
    <property type="match status" value="1"/>
</dbReference>
<dbReference type="EMBL" id="JAUJYO010000022">
    <property type="protein sequence ID" value="KAK1281541.1"/>
    <property type="molecule type" value="Genomic_DNA"/>
</dbReference>
<accession>A0AAV9BYY3</accession>
<dbReference type="GO" id="GO:0005886">
    <property type="term" value="C:plasma membrane"/>
    <property type="evidence" value="ECO:0007669"/>
    <property type="project" value="UniProtKB-SubCell"/>
</dbReference>
<dbReference type="Pfam" id="PF07983">
    <property type="entry name" value="X8"/>
    <property type="match status" value="1"/>
</dbReference>
<evidence type="ECO:0000256" key="6">
    <source>
        <dbReference type="ARBA" id="ARBA00022622"/>
    </source>
</evidence>
<comment type="caution">
    <text evidence="18">The sequence shown here is derived from an EMBL/GenBank/DDBJ whole genome shotgun (WGS) entry which is preliminary data.</text>
</comment>
<dbReference type="GO" id="GO:0098552">
    <property type="term" value="C:side of membrane"/>
    <property type="evidence" value="ECO:0007669"/>
    <property type="project" value="UniProtKB-KW"/>
</dbReference>
<proteinExistence type="inferred from homology"/>
<feature type="domain" description="X8" evidence="17">
    <location>
        <begin position="362"/>
        <end position="447"/>
    </location>
</feature>
<evidence type="ECO:0000256" key="9">
    <source>
        <dbReference type="ARBA" id="ARBA00022821"/>
    </source>
</evidence>
<sequence>MLLVKWQTAIILVLTCVFAEVAGVFIGINIGTDMSNVPSASDVMAILQAQKITHVRLFDADHNILNALANTGIEVMVGLQNSELLRVGQSKTAAADWITKNVAAYVPSTNITAISVGSEVLTSIPNAAPVLVLAMQFLHSALVASNLNFQVKISSPHSMGVIQKPFPPSTAAFNSTWNSTMQQYLQFLKNTGSFFMLNAQPYYGYSSAGGIFPIEYALFEALTPNKQIVDPNTLFHYNSMFDSMVDAAYYSIAALNFTGIPVVVTETGWPSLGGSDEPDATVDNARIYNDNLIQRVLNGSGPPSQPNLAINTYIFELFNEDLRPGRTSEKNWGLFFPNETAVYSLSFSGVENTQANSTASGVFCVAKSDADQSALKTGLDWACGIGSANCTAIQSGNPCFEPNTYSNHASYAYNDYYQRTQSAGGTCNFGNTAMLTKTDPSYGSCVFTGSTGSNSSSGLTTQAFGPSGSQSKGTSKFIVDKIAFFIPVVIVLAQL</sequence>
<dbReference type="GO" id="GO:0005975">
    <property type="term" value="P:carbohydrate metabolic process"/>
    <property type="evidence" value="ECO:0007669"/>
    <property type="project" value="InterPro"/>
</dbReference>
<evidence type="ECO:0000256" key="14">
    <source>
        <dbReference type="RuleBase" id="RU004335"/>
    </source>
</evidence>
<comment type="similarity">
    <text evidence="3 14">Belongs to the glycosyl hydrolase 17 family.</text>
</comment>
<keyword evidence="19" id="KW-1185">Reference proteome</keyword>
<keyword evidence="11" id="KW-1015">Disulfide bond</keyword>
<gene>
    <name evidence="18" type="ORF">QJS10_CPB22g01223</name>
</gene>
<feature type="compositionally biased region" description="Polar residues" evidence="16">
    <location>
        <begin position="462"/>
        <end position="471"/>
    </location>
</feature>
<evidence type="ECO:0000256" key="7">
    <source>
        <dbReference type="ARBA" id="ARBA00022729"/>
    </source>
</evidence>
<dbReference type="SUPFAM" id="SSF51445">
    <property type="entry name" value="(Trans)glycosidases"/>
    <property type="match status" value="1"/>
</dbReference>
<keyword evidence="13 15" id="KW-0326">Glycosidase</keyword>
<evidence type="ECO:0000256" key="11">
    <source>
        <dbReference type="ARBA" id="ARBA00023157"/>
    </source>
</evidence>
<dbReference type="Pfam" id="PF00332">
    <property type="entry name" value="Glyco_hydro_17"/>
    <property type="match status" value="1"/>
</dbReference>
<keyword evidence="12" id="KW-0325">Glycoprotein</keyword>
<dbReference type="Gene3D" id="1.20.58.1040">
    <property type="match status" value="1"/>
</dbReference>
<feature type="compositionally biased region" description="Low complexity" evidence="16">
    <location>
        <begin position="452"/>
        <end position="461"/>
    </location>
</feature>
<evidence type="ECO:0000256" key="12">
    <source>
        <dbReference type="ARBA" id="ARBA00023180"/>
    </source>
</evidence>
<keyword evidence="6" id="KW-0336">GPI-anchor</keyword>
<keyword evidence="6" id="KW-0449">Lipoprotein</keyword>
<evidence type="ECO:0000256" key="15">
    <source>
        <dbReference type="RuleBase" id="RU004336"/>
    </source>
</evidence>
<keyword evidence="10" id="KW-0472">Membrane</keyword>
<dbReference type="GO" id="GO:0009506">
    <property type="term" value="C:plasmodesma"/>
    <property type="evidence" value="ECO:0007669"/>
    <property type="project" value="UniProtKB-ARBA"/>
</dbReference>
<comment type="catalytic activity">
    <reaction evidence="1">
        <text>Hydrolysis of (1-&gt;3)-beta-D-glucosidic linkages in (1-&gt;3)-beta-D-glucans.</text>
        <dbReference type="EC" id="3.2.1.39"/>
    </reaction>
</comment>
<evidence type="ECO:0000256" key="3">
    <source>
        <dbReference type="ARBA" id="ARBA00008773"/>
    </source>
</evidence>
<feature type="region of interest" description="Disordered" evidence="16">
    <location>
        <begin position="452"/>
        <end position="471"/>
    </location>
</feature>
<keyword evidence="8 15" id="KW-0378">Hydrolase</keyword>
<dbReference type="SMART" id="SM00768">
    <property type="entry name" value="X8"/>
    <property type="match status" value="1"/>
</dbReference>
<name>A0AAV9BYY3_ACOCL</name>
<dbReference type="PANTHER" id="PTHR32227">
    <property type="entry name" value="GLUCAN ENDO-1,3-BETA-GLUCOSIDASE BG1-RELATED-RELATED"/>
    <property type="match status" value="1"/>
</dbReference>
<evidence type="ECO:0000256" key="16">
    <source>
        <dbReference type="SAM" id="MobiDB-lite"/>
    </source>
</evidence>
<protein>
    <recommendedName>
        <fullName evidence="4">glucan endo-1,3-beta-D-glucosidase</fullName>
        <ecNumber evidence="4">3.2.1.39</ecNumber>
    </recommendedName>
</protein>
<evidence type="ECO:0000256" key="5">
    <source>
        <dbReference type="ARBA" id="ARBA00022475"/>
    </source>
</evidence>
<evidence type="ECO:0000256" key="8">
    <source>
        <dbReference type="ARBA" id="ARBA00022801"/>
    </source>
</evidence>
<keyword evidence="9" id="KW-0611">Plant defense</keyword>
<keyword evidence="7" id="KW-0732">Signal</keyword>
<dbReference type="PROSITE" id="PS00587">
    <property type="entry name" value="GLYCOSYL_HYDROL_F17"/>
    <property type="match status" value="1"/>
</dbReference>
<dbReference type="FunFam" id="3.20.20.80:FF:000002">
    <property type="entry name" value="Glucan endo-1,3-beta-glucosidase 3"/>
    <property type="match status" value="1"/>
</dbReference>
<evidence type="ECO:0000256" key="13">
    <source>
        <dbReference type="ARBA" id="ARBA00023295"/>
    </source>
</evidence>
<reference evidence="18" key="1">
    <citation type="journal article" date="2023" name="Nat. Commun.">
        <title>Diploid and tetraploid genomes of Acorus and the evolution of monocots.</title>
        <authorList>
            <person name="Ma L."/>
            <person name="Liu K.W."/>
            <person name="Li Z."/>
            <person name="Hsiao Y.Y."/>
            <person name="Qi Y."/>
            <person name="Fu T."/>
            <person name="Tang G.D."/>
            <person name="Zhang D."/>
            <person name="Sun W.H."/>
            <person name="Liu D.K."/>
            <person name="Li Y."/>
            <person name="Chen G.Z."/>
            <person name="Liu X.D."/>
            <person name="Liao X.Y."/>
            <person name="Jiang Y.T."/>
            <person name="Yu X."/>
            <person name="Hao Y."/>
            <person name="Huang J."/>
            <person name="Zhao X.W."/>
            <person name="Ke S."/>
            <person name="Chen Y.Y."/>
            <person name="Wu W.L."/>
            <person name="Hsu J.L."/>
            <person name="Lin Y.F."/>
            <person name="Huang M.D."/>
            <person name="Li C.Y."/>
            <person name="Huang L."/>
            <person name="Wang Z.W."/>
            <person name="Zhao X."/>
            <person name="Zhong W.Y."/>
            <person name="Peng D.H."/>
            <person name="Ahmad S."/>
            <person name="Lan S."/>
            <person name="Zhang J.S."/>
            <person name="Tsai W.C."/>
            <person name="Van de Peer Y."/>
            <person name="Liu Z.J."/>
        </authorList>
    </citation>
    <scope>NUCLEOTIDE SEQUENCE</scope>
    <source>
        <strain evidence="18">CP</strain>
    </source>
</reference>
<dbReference type="Gene3D" id="3.20.20.80">
    <property type="entry name" value="Glycosidases"/>
    <property type="match status" value="1"/>
</dbReference>
<evidence type="ECO:0000256" key="2">
    <source>
        <dbReference type="ARBA" id="ARBA00004609"/>
    </source>
</evidence>
<comment type="subcellular location">
    <subcellularLocation>
        <location evidence="2">Cell membrane</location>
        <topology evidence="2">Lipid-anchor</topology>
        <topology evidence="2">GPI-anchor</topology>
    </subcellularLocation>
</comment>